<feature type="region of interest" description="Disordered" evidence="1">
    <location>
        <begin position="449"/>
        <end position="478"/>
    </location>
</feature>
<dbReference type="Proteomes" id="UP001516023">
    <property type="component" value="Unassembled WGS sequence"/>
</dbReference>
<dbReference type="EMBL" id="JABMIG020000012">
    <property type="protein sequence ID" value="KAL3803648.1"/>
    <property type="molecule type" value="Genomic_DNA"/>
</dbReference>
<evidence type="ECO:0000313" key="3">
    <source>
        <dbReference type="EMBL" id="KAL3803648.1"/>
    </source>
</evidence>
<dbReference type="PANTHER" id="PTHR22774">
    <property type="entry name" value="CHOREIN N-TERMINAL DOMAIN-CONTAINING PROTEIN"/>
    <property type="match status" value="1"/>
</dbReference>
<organism evidence="3 4">
    <name type="scientific">Cyclotella cryptica</name>
    <dbReference type="NCBI Taxonomy" id="29204"/>
    <lineage>
        <taxon>Eukaryota</taxon>
        <taxon>Sar</taxon>
        <taxon>Stramenopiles</taxon>
        <taxon>Ochrophyta</taxon>
        <taxon>Bacillariophyta</taxon>
        <taxon>Coscinodiscophyceae</taxon>
        <taxon>Thalassiosirophycidae</taxon>
        <taxon>Stephanodiscales</taxon>
        <taxon>Stephanodiscaceae</taxon>
        <taxon>Cyclotella</taxon>
    </lineage>
</organism>
<protein>
    <recommendedName>
        <fullName evidence="2">PH domain-containing protein</fullName>
    </recommendedName>
</protein>
<dbReference type="InterPro" id="IPR001849">
    <property type="entry name" value="PH_domain"/>
</dbReference>
<feature type="region of interest" description="Disordered" evidence="1">
    <location>
        <begin position="383"/>
        <end position="416"/>
    </location>
</feature>
<proteinExistence type="predicted"/>
<dbReference type="InterPro" id="IPR026728">
    <property type="entry name" value="BLTP3A/B"/>
</dbReference>
<evidence type="ECO:0000259" key="2">
    <source>
        <dbReference type="PROSITE" id="PS50003"/>
    </source>
</evidence>
<keyword evidence="4" id="KW-1185">Reference proteome</keyword>
<sequence length="2284" mass="252397">MENFVLNLFSDQLSKVILNFNDAKMKINANFMAGKGSITNVKLNVDLINDFLNKPPHGVLPYLQLSEVTLSELRLEVTSYTNLKKAPVVLVIDEIHAHAVEPLEYYFDGKNNAQNQNASAANATSAAYKQQYGLLQRIQDNLSVRVNKINFTFQPLGKFKTRRVGPWTPPLVMVTLKNVEWISVTEMGSVGTPEMVWAHNDLSAQQSRMRRDAAARTSGHQHRTYTIFKRLTMIGCVRLVDADQSRPKTNDGTGRSSRSLLLESPMIISDCNIEMHVAYLRRLRDAAITGVDVDILCRDVDICLDLSPLQSSADIENNSSQPLGCSLQSLIHFMAGLQHCVYKDRSFVDPLLPENTYRPSDDEKMLTENKRLHVVDEVENKAEELGPDDFMPTINVEDDDLDESSEDGEEPDEEHDQAFLAWKREQGLEVEASASDPINTVLVDTPDGVIRKEGSSHSLRRSLQNSDNDNDNDGPSKYKRKRKAVIVLARGAQKFEKLSFSLALRRVIAKLYLPQNEHAMEKQKIVSSNTSSYRHCLELLAEGAVIECIWPKPSGEIGGNVQCSLRYLHVMEVVHRLSGLSSDVPKDGSIVKYSALMRVGTKLVHRDVFSLSSHWNRILWRGTTADETLDDDDDDQGFPVMTSRPVSWKWTRSSNASSHSAISLKSTVSFVDENLALWSQTKVVHEASIGKIEVCFDSSPLGRLIEVIVSVPLNDRWFSGEWSNDFTSNMLAEEAQNGVFSLKNHIQPLPGWSNGKLSALSSDLRSITARFGGFVMRMPHSVNRFSSCGSAETVFSASKATLLVSSELPVSFLTGTITASDGTSKSFPNDERDISCRDGESGLGSEAVAKFRLQVTLSDFSLKVVPMQHVYLASDESNINHLIVPTKITIMTNLEHANALQQSSGNESDARQSFVASVLIQRLESNIALGRAISATSTLNYHITEIMRHAYSRSPDSSDEPLCTKSQLAGETEDCSTKTILVVCLHVPELEFNMFEDRTHPQGLLHLSRLLLRQVEFGFESTCGLSENYGDRTTTLYKCVLEGFAFQVISKEYNLIDFVTTGIGASNVAASVKSFLHHNEVKTQSGGNVMIRVLHNSLQREVLGSSVQTSTSVMDISSLVVVSLDIDTIKMFSEFVIGALSTPVYFYARSTRANAFESIAQSTISALWSSLSELMALSQSSDAGCCETDTAFTRLLLSNLLVQVPNTSLSTNDANFWFSFDAVELAYCYAGSMKECADLLFEQRCGRGDDWRTVLGDATDCNSFYLLKSRLSVLIADGDIYRFVFPPFSVDWSSTRGDVQINDFIESFLSVGTVLSSATMKLFYLLPSASSKSSMTSTAKEMHNMIAKYHSKVMTIFYDLEDKVERMRLFLFVKERERVAMPVACGWLRISERSELSFHRLFATATLFRYWAVLNNSLMVFYENPGSSRPTLIFPITALSTSIRKISLPGTPGIVGTHLQQKGFALIDSATGSELFCVAGSRDELTTWVSAIAFQLRQDTTASSSPGNEAFALDSSSVKHELAGEVANEISSSLRVTDDFVNDPNISISDKSNQDVVDLRTPEDEALSSSSLIEILNEDPVASDDPNFIPSNDLELESDEMETIALDKMELPYTTSASASTPSDTPPDPIFGPVIISNSELKDNAWPSTHRQAEPFSAINVQRSVSRDLLKSKFASSKFSSALKTAKGGVIAASEIGRDSLRQALSNDGSAHNNTSTNNEANRSVLAGHKLSALKKTANTKIVKLGATVRSSVQEHSTHSIHAQKVVAETSSHVSTRRQDCDANSTDNSGHEAALGTSDLSDISNTLCDLNQSSRQDQIRKKLATLDQSMVSTMRRLKIDEKLNNISTVVKNVAESRGVNISQPRNGDHRLHKSIKFDARETFEYHSVLPVKIKAIKPGSSIILNDDVLSEKCMELSKIQGNWIIDVEVTSCLVHTSEADTEVSNSTIFRSDEHVDAFVDAQSSHVGNICLGSKQWTYKVTSTEIGNGGSAEKVRYVEKSLSDILLLHTLISETLSSHYSCAATVTFQEATQGIDSLNPAFQRMPPLERIKVSGSVLQGILDASKLSIDSDSIRKSHCELIRVFLYTLITSYLPKFAIQVTEEFLDIASLSKTSVHQRCLTETTQVLDDALGCVSNHVDEIKQSPSVHSHLKACGESSFIISSLLDTIMSAYSKVTHERDEALASLAAASILKDNEIFLKYMATDLGTVTTPTTHMQQNIDDEMQMLCKNLGQEIGLRTKAEAEVLSLKQRLELEQKLAKAKQDDLMVELEKYKSLLESMSSRK</sequence>
<gene>
    <name evidence="3" type="ORF">HJC23_003702</name>
</gene>
<evidence type="ECO:0000313" key="4">
    <source>
        <dbReference type="Proteomes" id="UP001516023"/>
    </source>
</evidence>
<feature type="compositionally biased region" description="Acidic residues" evidence="1">
    <location>
        <begin position="396"/>
        <end position="415"/>
    </location>
</feature>
<name>A0ABD3QTV3_9STRA</name>
<feature type="region of interest" description="Disordered" evidence="1">
    <location>
        <begin position="1770"/>
        <end position="1796"/>
    </location>
</feature>
<accession>A0ABD3QTV3</accession>
<feature type="domain" description="PH" evidence="2">
    <location>
        <begin position="1381"/>
        <end position="1497"/>
    </location>
</feature>
<dbReference type="SMART" id="SM00233">
    <property type="entry name" value="PH"/>
    <property type="match status" value="1"/>
</dbReference>
<dbReference type="PROSITE" id="PS50003">
    <property type="entry name" value="PH_DOMAIN"/>
    <property type="match status" value="1"/>
</dbReference>
<dbReference type="SUPFAM" id="SSF50729">
    <property type="entry name" value="PH domain-like"/>
    <property type="match status" value="1"/>
</dbReference>
<reference evidence="3 4" key="1">
    <citation type="journal article" date="2020" name="G3 (Bethesda)">
        <title>Improved Reference Genome for Cyclotella cryptica CCMP332, a Model for Cell Wall Morphogenesis, Salinity Adaptation, and Lipid Production in Diatoms (Bacillariophyta).</title>
        <authorList>
            <person name="Roberts W.R."/>
            <person name="Downey K.M."/>
            <person name="Ruck E.C."/>
            <person name="Traller J.C."/>
            <person name="Alverson A.J."/>
        </authorList>
    </citation>
    <scope>NUCLEOTIDE SEQUENCE [LARGE SCALE GENOMIC DNA]</scope>
    <source>
        <strain evidence="3 4">CCMP332</strain>
    </source>
</reference>
<evidence type="ECO:0000256" key="1">
    <source>
        <dbReference type="SAM" id="MobiDB-lite"/>
    </source>
</evidence>
<dbReference type="PANTHER" id="PTHR22774:SF11">
    <property type="entry name" value="CHOREIN N-TERMINAL DOMAIN-CONTAINING PROTEIN"/>
    <property type="match status" value="1"/>
</dbReference>
<comment type="caution">
    <text evidence="3">The sequence shown here is derived from an EMBL/GenBank/DDBJ whole genome shotgun (WGS) entry which is preliminary data.</text>
</comment>